<dbReference type="HOGENOM" id="CLU_059164_1_0_11"/>
<feature type="transmembrane region" description="Helical" evidence="6">
    <location>
        <begin position="259"/>
        <end position="279"/>
    </location>
</feature>
<keyword evidence="5 6" id="KW-0472">Membrane</keyword>
<dbReference type="STRING" id="446470.Snas_3779"/>
<evidence type="ECO:0000256" key="1">
    <source>
        <dbReference type="ARBA" id="ARBA00004141"/>
    </source>
</evidence>
<dbReference type="GO" id="GO:0005886">
    <property type="term" value="C:plasma membrane"/>
    <property type="evidence" value="ECO:0007669"/>
    <property type="project" value="UniProtKB-SubCell"/>
</dbReference>
<dbReference type="PANTHER" id="PTHR43701:SF12">
    <property type="entry name" value="MEMBRANE TRANSPORTER PROTEIN YTNM-RELATED"/>
    <property type="match status" value="1"/>
</dbReference>
<feature type="transmembrane region" description="Helical" evidence="6">
    <location>
        <begin position="102"/>
        <end position="119"/>
    </location>
</feature>
<feature type="transmembrane region" description="Helical" evidence="6">
    <location>
        <begin position="72"/>
        <end position="90"/>
    </location>
</feature>
<keyword evidence="6" id="KW-1003">Cell membrane</keyword>
<dbReference type="Proteomes" id="UP000000844">
    <property type="component" value="Chromosome"/>
</dbReference>
<evidence type="ECO:0000256" key="6">
    <source>
        <dbReference type="RuleBase" id="RU363041"/>
    </source>
</evidence>
<dbReference type="InterPro" id="IPR002781">
    <property type="entry name" value="TM_pro_TauE-like"/>
</dbReference>
<dbReference type="PANTHER" id="PTHR43701">
    <property type="entry name" value="MEMBRANE TRANSPORTER PROTEIN MJ0441-RELATED"/>
    <property type="match status" value="1"/>
</dbReference>
<organism evidence="7 8">
    <name type="scientific">Stackebrandtia nassauensis (strain DSM 44728 / CIP 108903 / NRRL B-16338 / NBRC 102104 / LLR-40K-21)</name>
    <dbReference type="NCBI Taxonomy" id="446470"/>
    <lineage>
        <taxon>Bacteria</taxon>
        <taxon>Bacillati</taxon>
        <taxon>Actinomycetota</taxon>
        <taxon>Actinomycetes</taxon>
        <taxon>Glycomycetales</taxon>
        <taxon>Glycomycetaceae</taxon>
        <taxon>Stackebrandtia</taxon>
    </lineage>
</organism>
<gene>
    <name evidence="7" type="ordered locus">Snas_3779</name>
</gene>
<protein>
    <recommendedName>
        <fullName evidence="6">Probable membrane transporter protein</fullName>
    </recommendedName>
</protein>
<dbReference type="KEGG" id="sna:Snas_3779"/>
<feature type="transmembrane region" description="Helical" evidence="6">
    <location>
        <begin position="232"/>
        <end position="253"/>
    </location>
</feature>
<dbReference type="InterPro" id="IPR051598">
    <property type="entry name" value="TSUP/Inactive_protease-like"/>
</dbReference>
<dbReference type="AlphaFoldDB" id="D3PYK3"/>
<comment type="similarity">
    <text evidence="2 6">Belongs to the 4-toluene sulfonate uptake permease (TSUP) (TC 2.A.102) family.</text>
</comment>
<evidence type="ECO:0000313" key="7">
    <source>
        <dbReference type="EMBL" id="ADD43436.1"/>
    </source>
</evidence>
<accession>D3PYK3</accession>
<dbReference type="EMBL" id="CP001778">
    <property type="protein sequence ID" value="ADD43436.1"/>
    <property type="molecule type" value="Genomic_DNA"/>
</dbReference>
<comment type="subcellular location">
    <subcellularLocation>
        <location evidence="6">Cell membrane</location>
        <topology evidence="6">Multi-pass membrane protein</topology>
    </subcellularLocation>
    <subcellularLocation>
        <location evidence="1">Membrane</location>
        <topology evidence="1">Multi-pass membrane protein</topology>
    </subcellularLocation>
</comment>
<reference evidence="7 8" key="1">
    <citation type="journal article" date="2009" name="Stand. Genomic Sci.">
        <title>Complete genome sequence of Stackebrandtia nassauensis type strain (LLR-40K-21).</title>
        <authorList>
            <person name="Munk C."/>
            <person name="Lapidus A."/>
            <person name="Copeland A."/>
            <person name="Jando M."/>
            <person name="Mayilraj S."/>
            <person name="Glavina Del Rio T."/>
            <person name="Nolan M."/>
            <person name="Chen F."/>
            <person name="Lucas S."/>
            <person name="Tice H."/>
            <person name="Cheng J.F."/>
            <person name="Han C."/>
            <person name="Detter J.C."/>
            <person name="Bruce D."/>
            <person name="Goodwin L."/>
            <person name="Chain P."/>
            <person name="Pitluck S."/>
            <person name="Goker M."/>
            <person name="Ovchinikova G."/>
            <person name="Pati A."/>
            <person name="Ivanova N."/>
            <person name="Mavromatis K."/>
            <person name="Chen A."/>
            <person name="Palaniappan K."/>
            <person name="Land M."/>
            <person name="Hauser L."/>
            <person name="Chang Y.J."/>
            <person name="Jeffries C.D."/>
            <person name="Bristow J."/>
            <person name="Eisen J.A."/>
            <person name="Markowitz V."/>
            <person name="Hugenholtz P."/>
            <person name="Kyrpides N.C."/>
            <person name="Klenk H.P."/>
        </authorList>
    </citation>
    <scope>NUCLEOTIDE SEQUENCE [LARGE SCALE GENOMIC DNA]</scope>
    <source>
        <strain evidence="8">DSM 44728 / CIP 108903 / NRRL B-16338 / NBRC 102104 / LLR-40K-21</strain>
    </source>
</reference>
<keyword evidence="4 6" id="KW-1133">Transmembrane helix</keyword>
<keyword evidence="3 6" id="KW-0812">Transmembrane</keyword>
<evidence type="ECO:0000256" key="5">
    <source>
        <dbReference type="ARBA" id="ARBA00023136"/>
    </source>
</evidence>
<feature type="transmembrane region" description="Helical" evidence="6">
    <location>
        <begin position="202"/>
        <end position="225"/>
    </location>
</feature>
<dbReference type="RefSeq" id="WP_013019007.1">
    <property type="nucleotide sequence ID" value="NC_013947.1"/>
</dbReference>
<evidence type="ECO:0000256" key="2">
    <source>
        <dbReference type="ARBA" id="ARBA00009142"/>
    </source>
</evidence>
<feature type="transmembrane region" description="Helical" evidence="6">
    <location>
        <begin position="174"/>
        <end position="196"/>
    </location>
</feature>
<name>D3PYK3_STANL</name>
<sequence>MPALIIIAFVGIAAQLIDGGLGMGYGVISTSLLLLASLNPAAASASVHLAEIGTTLVSGASHWKFGNIDWNVVARIAVPGAVGAFIGAYALSSIPADNAKPWTSGILLLLGAYLLIRFSRGHAPVDPTKPPPRSKFLVPLGLVAGTVDATGGGGWGPIATPTLLASKRLDPKKIIGSVSAAEFAVAIAATAGFGFGSAIDGVVWPTVAALLIGGVIAAPIAAWLVRRLPTRILGVAVGGIIVGTNANTILGALEATAPIYYVSFAVLAVAWITALTLVLRTKALAPTEAETEPAEATA</sequence>
<evidence type="ECO:0000313" key="8">
    <source>
        <dbReference type="Proteomes" id="UP000000844"/>
    </source>
</evidence>
<evidence type="ECO:0000256" key="3">
    <source>
        <dbReference type="ARBA" id="ARBA00022692"/>
    </source>
</evidence>
<dbReference type="OrthoDB" id="45564at2"/>
<keyword evidence="8" id="KW-1185">Reference proteome</keyword>
<evidence type="ECO:0000256" key="4">
    <source>
        <dbReference type="ARBA" id="ARBA00022989"/>
    </source>
</evidence>
<proteinExistence type="inferred from homology"/>
<dbReference type="Pfam" id="PF01925">
    <property type="entry name" value="TauE"/>
    <property type="match status" value="1"/>
</dbReference>
<dbReference type="eggNOG" id="COG0730">
    <property type="taxonomic scope" value="Bacteria"/>
</dbReference>